<sequence>MEAIYLKEEEFGKLAFCKRNTMNDLTEGTGANRRVTHKCYTLYGTKHAGGLEVFVPEEVNVAPFESDVPVKLVDPKVIGRTQRSNNGSIIRWVVIAENILSV</sequence>
<dbReference type="RefSeq" id="WP_115345899.1">
    <property type="nucleotide sequence ID" value="NZ_UGPG01000001.1"/>
</dbReference>
<name>A0A378MD06_LISGR</name>
<dbReference type="InterPro" id="IPR010365">
    <property type="entry name" value="DUF961"/>
</dbReference>
<gene>
    <name evidence="1" type="ORF">NCTC10815_01538</name>
</gene>
<evidence type="ECO:0000313" key="2">
    <source>
        <dbReference type="Proteomes" id="UP000254879"/>
    </source>
</evidence>
<dbReference type="InterPro" id="IPR038620">
    <property type="entry name" value="YdcP-like_sf"/>
</dbReference>
<dbReference type="Gene3D" id="2.40.50.390">
    <property type="entry name" value="Conjugative transposon protein, DUF961"/>
    <property type="match status" value="1"/>
</dbReference>
<dbReference type="AlphaFoldDB" id="A0A378MD06"/>
<accession>A0A378MD06</accession>
<proteinExistence type="predicted"/>
<protein>
    <submittedName>
        <fullName evidence="1">Bacterial protein of uncharacterized function (DUF961)</fullName>
    </submittedName>
</protein>
<dbReference type="Proteomes" id="UP000254879">
    <property type="component" value="Unassembled WGS sequence"/>
</dbReference>
<reference evidence="1 2" key="1">
    <citation type="submission" date="2018-06" db="EMBL/GenBank/DDBJ databases">
        <authorList>
            <consortium name="Pathogen Informatics"/>
            <person name="Doyle S."/>
        </authorList>
    </citation>
    <scope>NUCLEOTIDE SEQUENCE [LARGE SCALE GENOMIC DNA]</scope>
    <source>
        <strain evidence="2">NCTC 10815</strain>
    </source>
</reference>
<dbReference type="EMBL" id="UGPG01000001">
    <property type="protein sequence ID" value="STY44218.1"/>
    <property type="molecule type" value="Genomic_DNA"/>
</dbReference>
<dbReference type="Pfam" id="PF06125">
    <property type="entry name" value="DUF961"/>
    <property type="match status" value="1"/>
</dbReference>
<organism evidence="1 2">
    <name type="scientific">Listeria grayi</name>
    <name type="common">Listeria murrayi</name>
    <dbReference type="NCBI Taxonomy" id="1641"/>
    <lineage>
        <taxon>Bacteria</taxon>
        <taxon>Bacillati</taxon>
        <taxon>Bacillota</taxon>
        <taxon>Bacilli</taxon>
        <taxon>Bacillales</taxon>
        <taxon>Listeriaceae</taxon>
        <taxon>Listeria</taxon>
    </lineage>
</organism>
<evidence type="ECO:0000313" key="1">
    <source>
        <dbReference type="EMBL" id="STY44218.1"/>
    </source>
</evidence>